<dbReference type="PANTHER" id="PTHR10000:SF25">
    <property type="entry name" value="PHOSPHATASE YKRA-RELATED"/>
    <property type="match status" value="1"/>
</dbReference>
<sequence length="264" mass="29895">MEKKFLFFDIDDTLTTGGMGSFIPDSARNTLKALKKNGHVVAIATGRPYAMSKDVAKDLEIDSFVCNGGNTVVYEGEKIYNEPLDQAHVKELLRECIAFGFPYCISQADDFFFLTKDMKALPKLDNDFLSQFIQEADFDPEHLTQVKRLMIYVNKEEQKKLTSFPDLVPQRYDDAYVMIEPDDKFKGIKKMMEILKEPIEDVVVFGDGENDIKMFQQAPISIAVGNAIDELKALASYVTDRSDEDGIQKACLHFGWISPEDISK</sequence>
<dbReference type="Gene3D" id="3.30.1240.10">
    <property type="match status" value="1"/>
</dbReference>
<evidence type="ECO:0000313" key="2">
    <source>
        <dbReference type="Proteomes" id="UP000515856"/>
    </source>
</evidence>
<dbReference type="InterPro" id="IPR000150">
    <property type="entry name" value="Cof"/>
</dbReference>
<dbReference type="GO" id="GO:0005829">
    <property type="term" value="C:cytosol"/>
    <property type="evidence" value="ECO:0007669"/>
    <property type="project" value="TreeGrafter"/>
</dbReference>
<dbReference type="SFLD" id="SFLDS00003">
    <property type="entry name" value="Haloacid_Dehalogenase"/>
    <property type="match status" value="1"/>
</dbReference>
<dbReference type="RefSeq" id="WP_187426296.1">
    <property type="nucleotide sequence ID" value="NZ_CP060636.1"/>
</dbReference>
<protein>
    <submittedName>
        <fullName evidence="1">Cof-type HAD-IIB family hydrolase</fullName>
    </submittedName>
</protein>
<dbReference type="InterPro" id="IPR023214">
    <property type="entry name" value="HAD_sf"/>
</dbReference>
<dbReference type="Pfam" id="PF08282">
    <property type="entry name" value="Hydrolase_3"/>
    <property type="match status" value="1"/>
</dbReference>
<dbReference type="GO" id="GO:0000287">
    <property type="term" value="F:magnesium ion binding"/>
    <property type="evidence" value="ECO:0007669"/>
    <property type="project" value="TreeGrafter"/>
</dbReference>
<organism evidence="1 2">
    <name type="scientific">[Eubacterium] hominis</name>
    <dbReference type="NCBI Taxonomy" id="2764325"/>
    <lineage>
        <taxon>Bacteria</taxon>
        <taxon>Bacillati</taxon>
        <taxon>Bacillota</taxon>
        <taxon>Erysipelotrichia</taxon>
        <taxon>Erysipelotrichales</taxon>
        <taxon>Erysipelotrichaceae</taxon>
        <taxon>Amedibacillus</taxon>
    </lineage>
</organism>
<keyword evidence="1" id="KW-0378">Hydrolase</keyword>
<dbReference type="EMBL" id="CP060636">
    <property type="protein sequence ID" value="QNM13897.1"/>
    <property type="molecule type" value="Genomic_DNA"/>
</dbReference>
<proteinExistence type="predicted"/>
<dbReference type="NCBIfam" id="TIGR01484">
    <property type="entry name" value="HAD-SF-IIB"/>
    <property type="match status" value="1"/>
</dbReference>
<dbReference type="InterPro" id="IPR036412">
    <property type="entry name" value="HAD-like_sf"/>
</dbReference>
<dbReference type="SUPFAM" id="SSF56784">
    <property type="entry name" value="HAD-like"/>
    <property type="match status" value="1"/>
</dbReference>
<dbReference type="NCBIfam" id="TIGR00099">
    <property type="entry name" value="Cof-subfamily"/>
    <property type="match status" value="1"/>
</dbReference>
<dbReference type="SFLD" id="SFLDG01140">
    <property type="entry name" value="C2.B:_Phosphomannomutase_and_P"/>
    <property type="match status" value="1"/>
</dbReference>
<gene>
    <name evidence="1" type="ORF">H9Q80_08140</name>
</gene>
<dbReference type="Proteomes" id="UP000515856">
    <property type="component" value="Chromosome"/>
</dbReference>
<name>A0A7G9GSW5_9FIRM</name>
<dbReference type="GO" id="GO:0016791">
    <property type="term" value="F:phosphatase activity"/>
    <property type="evidence" value="ECO:0007669"/>
    <property type="project" value="TreeGrafter"/>
</dbReference>
<dbReference type="AlphaFoldDB" id="A0A7G9GSW5"/>
<reference evidence="1 2" key="1">
    <citation type="submission" date="2020-08" db="EMBL/GenBank/DDBJ databases">
        <authorList>
            <person name="Liu C."/>
            <person name="Sun Q."/>
        </authorList>
    </citation>
    <scope>NUCLEOTIDE SEQUENCE [LARGE SCALE GENOMIC DNA]</scope>
    <source>
        <strain evidence="1 2">NSJ-61</strain>
    </source>
</reference>
<accession>A0A7G9GSW5</accession>
<evidence type="ECO:0000313" key="1">
    <source>
        <dbReference type="EMBL" id="QNM13897.1"/>
    </source>
</evidence>
<keyword evidence="2" id="KW-1185">Reference proteome</keyword>
<dbReference type="Gene3D" id="3.40.50.1000">
    <property type="entry name" value="HAD superfamily/HAD-like"/>
    <property type="match status" value="1"/>
</dbReference>
<dbReference type="KEGG" id="ehn:H9Q80_08140"/>
<dbReference type="InterPro" id="IPR006379">
    <property type="entry name" value="HAD-SF_hydro_IIB"/>
</dbReference>
<dbReference type="PANTHER" id="PTHR10000">
    <property type="entry name" value="PHOSPHOSERINE PHOSPHATASE"/>
    <property type="match status" value="1"/>
</dbReference>